<dbReference type="Gene3D" id="1.10.4060.10">
    <property type="entry name" value="BPP1347 like domain"/>
    <property type="match status" value="1"/>
</dbReference>
<reference evidence="2" key="1">
    <citation type="submission" date="2017-01" db="EMBL/GenBank/DDBJ databases">
        <title>Draft genome of the species Salinivibrio costicola subsp. alcaliphilus.</title>
        <authorList>
            <person name="Lopez-Hermoso C."/>
            <person name="De La Haba R."/>
            <person name="Sanchez-Porro C."/>
            <person name="Ventosa A."/>
        </authorList>
    </citation>
    <scope>NUCLEOTIDE SEQUENCE [LARGE SCALE GENOMIC DNA]</scope>
    <source>
        <strain evidence="2">CBH448</strain>
    </source>
</reference>
<sequence length="201" mass="23019">MSIHPLLIETNHLLPGGVNTYIVSEAFYLDALPQAGEPPRLLVAMIDIDEISPQAPSTPRPSTISPIVTLCQVADFNRHDPQQIALTLQGIESVKVEAIERGERDIDLARHTPLPIWRRQTVPEPYHYLSDKLKQYYRSNPGLHDHFQLTQYDDIGWVCLRWLELLPIEVKQKQLLLSQPNALFVAEFIDKLLRYPLTDPE</sequence>
<organism evidence="1 2">
    <name type="scientific">Salinivibrio costicola subsp. alcaliphilus</name>
    <dbReference type="NCBI Taxonomy" id="272773"/>
    <lineage>
        <taxon>Bacteria</taxon>
        <taxon>Pseudomonadati</taxon>
        <taxon>Pseudomonadota</taxon>
        <taxon>Gammaproteobacteria</taxon>
        <taxon>Vibrionales</taxon>
        <taxon>Vibrionaceae</taxon>
        <taxon>Salinivibrio</taxon>
    </lineage>
</organism>
<keyword evidence="2" id="KW-1185">Reference proteome</keyword>
<evidence type="ECO:0000313" key="1">
    <source>
        <dbReference type="EMBL" id="OOF33902.1"/>
    </source>
</evidence>
<name>A0ABX3KQC8_SALCS</name>
<gene>
    <name evidence="1" type="ORF">BZJ21_08605</name>
</gene>
<evidence type="ECO:0000313" key="2">
    <source>
        <dbReference type="Proteomes" id="UP000189431"/>
    </source>
</evidence>
<dbReference type="RefSeq" id="WP_077669565.1">
    <property type="nucleotide sequence ID" value="NZ_MUFR01000020.1"/>
</dbReference>
<evidence type="ECO:0008006" key="3">
    <source>
        <dbReference type="Google" id="ProtNLM"/>
    </source>
</evidence>
<dbReference type="InterPro" id="IPR046336">
    <property type="entry name" value="Lon_prtase_N_sf"/>
</dbReference>
<accession>A0ABX3KQC8</accession>
<comment type="caution">
    <text evidence="1">The sequence shown here is derived from an EMBL/GenBank/DDBJ whole genome shotgun (WGS) entry which is preliminary data.</text>
</comment>
<dbReference type="InterPro" id="IPR015947">
    <property type="entry name" value="PUA-like_sf"/>
</dbReference>
<protein>
    <recommendedName>
        <fullName evidence="3">Lon protease</fullName>
    </recommendedName>
</protein>
<dbReference type="SUPFAM" id="SSF88697">
    <property type="entry name" value="PUA domain-like"/>
    <property type="match status" value="1"/>
</dbReference>
<dbReference type="Proteomes" id="UP000189431">
    <property type="component" value="Unassembled WGS sequence"/>
</dbReference>
<proteinExistence type="predicted"/>
<dbReference type="Gene3D" id="2.30.130.40">
    <property type="entry name" value="LON domain-like"/>
    <property type="match status" value="1"/>
</dbReference>
<dbReference type="EMBL" id="MUFR01000020">
    <property type="protein sequence ID" value="OOF33902.1"/>
    <property type="molecule type" value="Genomic_DNA"/>
</dbReference>